<dbReference type="AlphaFoldDB" id="A0A2J6SWP1"/>
<evidence type="ECO:0000256" key="1">
    <source>
        <dbReference type="SAM" id="MobiDB-lite"/>
    </source>
</evidence>
<feature type="compositionally biased region" description="Basic and acidic residues" evidence="1">
    <location>
        <begin position="11"/>
        <end position="25"/>
    </location>
</feature>
<dbReference type="InParanoid" id="A0A2J6SWP1"/>
<dbReference type="RefSeq" id="XP_024731977.1">
    <property type="nucleotide sequence ID" value="XM_024881142.1"/>
</dbReference>
<organism evidence="2 3">
    <name type="scientific">Hyaloscypha bicolor E</name>
    <dbReference type="NCBI Taxonomy" id="1095630"/>
    <lineage>
        <taxon>Eukaryota</taxon>
        <taxon>Fungi</taxon>
        <taxon>Dikarya</taxon>
        <taxon>Ascomycota</taxon>
        <taxon>Pezizomycotina</taxon>
        <taxon>Leotiomycetes</taxon>
        <taxon>Helotiales</taxon>
        <taxon>Hyaloscyphaceae</taxon>
        <taxon>Hyaloscypha</taxon>
        <taxon>Hyaloscypha bicolor</taxon>
    </lineage>
</organism>
<dbReference type="Proteomes" id="UP000235371">
    <property type="component" value="Unassembled WGS sequence"/>
</dbReference>
<accession>A0A2J6SWP1</accession>
<evidence type="ECO:0000313" key="2">
    <source>
        <dbReference type="EMBL" id="PMD55073.1"/>
    </source>
</evidence>
<protein>
    <submittedName>
        <fullName evidence="2">Uncharacterized protein</fullName>
    </submittedName>
</protein>
<gene>
    <name evidence="2" type="ORF">K444DRAFT_617515</name>
</gene>
<evidence type="ECO:0000313" key="3">
    <source>
        <dbReference type="Proteomes" id="UP000235371"/>
    </source>
</evidence>
<reference evidence="2 3" key="1">
    <citation type="submission" date="2016-04" db="EMBL/GenBank/DDBJ databases">
        <title>A degradative enzymes factory behind the ericoid mycorrhizal symbiosis.</title>
        <authorList>
            <consortium name="DOE Joint Genome Institute"/>
            <person name="Martino E."/>
            <person name="Morin E."/>
            <person name="Grelet G."/>
            <person name="Kuo A."/>
            <person name="Kohler A."/>
            <person name="Daghino S."/>
            <person name="Barry K."/>
            <person name="Choi C."/>
            <person name="Cichocki N."/>
            <person name="Clum A."/>
            <person name="Copeland A."/>
            <person name="Hainaut M."/>
            <person name="Haridas S."/>
            <person name="Labutti K."/>
            <person name="Lindquist E."/>
            <person name="Lipzen A."/>
            <person name="Khouja H.-R."/>
            <person name="Murat C."/>
            <person name="Ohm R."/>
            <person name="Olson A."/>
            <person name="Spatafora J."/>
            <person name="Veneault-Fourrey C."/>
            <person name="Henrissat B."/>
            <person name="Grigoriev I."/>
            <person name="Martin F."/>
            <person name="Perotto S."/>
        </authorList>
    </citation>
    <scope>NUCLEOTIDE SEQUENCE [LARGE SCALE GENOMIC DNA]</scope>
    <source>
        <strain evidence="2 3">E</strain>
    </source>
</reference>
<dbReference type="EMBL" id="KZ613856">
    <property type="protein sequence ID" value="PMD55073.1"/>
    <property type="molecule type" value="Genomic_DNA"/>
</dbReference>
<sequence>MAQSRTGACRIDGHDFVPGLRKSDTTLEQEPQSEGPKGKVHVQSTARNAEARRPITAPPI</sequence>
<feature type="region of interest" description="Disordered" evidence="1">
    <location>
        <begin position="1"/>
        <end position="60"/>
    </location>
</feature>
<name>A0A2J6SWP1_9HELO</name>
<dbReference type="GeneID" id="36589219"/>
<keyword evidence="3" id="KW-1185">Reference proteome</keyword>
<proteinExistence type="predicted"/>